<evidence type="ECO:0000256" key="3">
    <source>
        <dbReference type="ARBA" id="ARBA00022729"/>
    </source>
</evidence>
<dbReference type="PANTHER" id="PTHR43649">
    <property type="entry name" value="ARABINOSE-BINDING PROTEIN-RELATED"/>
    <property type="match status" value="1"/>
</dbReference>
<dbReference type="InterPro" id="IPR006311">
    <property type="entry name" value="TAT_signal"/>
</dbReference>
<evidence type="ECO:0000256" key="1">
    <source>
        <dbReference type="ARBA" id="ARBA00008520"/>
    </source>
</evidence>
<comment type="similarity">
    <text evidence="1">Belongs to the bacterial solute-binding protein 1 family.</text>
</comment>
<organism evidence="4 5">
    <name type="scientific">Nonomuraea glycinis</name>
    <dbReference type="NCBI Taxonomy" id="2047744"/>
    <lineage>
        <taxon>Bacteria</taxon>
        <taxon>Bacillati</taxon>
        <taxon>Actinomycetota</taxon>
        <taxon>Actinomycetes</taxon>
        <taxon>Streptosporangiales</taxon>
        <taxon>Streptosporangiaceae</taxon>
        <taxon>Nonomuraea</taxon>
    </lineage>
</organism>
<proteinExistence type="inferred from homology"/>
<dbReference type="AlphaFoldDB" id="A0A918A512"/>
<gene>
    <name evidence="4" type="ORF">GCM10012278_35190</name>
</gene>
<name>A0A918A512_9ACTN</name>
<dbReference type="PANTHER" id="PTHR43649:SF14">
    <property type="entry name" value="BLR3389 PROTEIN"/>
    <property type="match status" value="1"/>
</dbReference>
<keyword evidence="5" id="KW-1185">Reference proteome</keyword>
<dbReference type="PROSITE" id="PS51318">
    <property type="entry name" value="TAT"/>
    <property type="match status" value="1"/>
</dbReference>
<dbReference type="PROSITE" id="PS01037">
    <property type="entry name" value="SBP_BACTERIAL_1"/>
    <property type="match status" value="1"/>
</dbReference>
<dbReference type="GO" id="GO:0055085">
    <property type="term" value="P:transmembrane transport"/>
    <property type="evidence" value="ECO:0007669"/>
    <property type="project" value="InterPro"/>
</dbReference>
<comment type="caution">
    <text evidence="4">The sequence shown here is derived from an EMBL/GenBank/DDBJ whole genome shotgun (WGS) entry which is preliminary data.</text>
</comment>
<evidence type="ECO:0000313" key="5">
    <source>
        <dbReference type="Proteomes" id="UP000660745"/>
    </source>
</evidence>
<protein>
    <submittedName>
        <fullName evidence="4">Sugar ABC transporter substrate-binding protein</fullName>
    </submittedName>
</protein>
<dbReference type="InterPro" id="IPR006059">
    <property type="entry name" value="SBP"/>
</dbReference>
<keyword evidence="3" id="KW-0732">Signal</keyword>
<dbReference type="Gene3D" id="3.40.190.10">
    <property type="entry name" value="Periplasmic binding protein-like II"/>
    <property type="match status" value="1"/>
</dbReference>
<accession>A0A918A512</accession>
<dbReference type="InterPro" id="IPR050490">
    <property type="entry name" value="Bact_solute-bd_prot1"/>
</dbReference>
<dbReference type="InterPro" id="IPR006061">
    <property type="entry name" value="SBP_1_CS"/>
</dbReference>
<evidence type="ECO:0000313" key="4">
    <source>
        <dbReference type="EMBL" id="GGP07434.1"/>
    </source>
</evidence>
<reference evidence="4" key="1">
    <citation type="journal article" date="2014" name="Int. J. Syst. Evol. Microbiol.">
        <title>Complete genome sequence of Corynebacterium casei LMG S-19264T (=DSM 44701T), isolated from a smear-ripened cheese.</title>
        <authorList>
            <consortium name="US DOE Joint Genome Institute (JGI-PGF)"/>
            <person name="Walter F."/>
            <person name="Albersmeier A."/>
            <person name="Kalinowski J."/>
            <person name="Ruckert C."/>
        </authorList>
    </citation>
    <scope>NUCLEOTIDE SEQUENCE</scope>
    <source>
        <strain evidence="4">CGMCC 4.7430</strain>
    </source>
</reference>
<dbReference type="SUPFAM" id="SSF53850">
    <property type="entry name" value="Periplasmic binding protein-like II"/>
    <property type="match status" value="1"/>
</dbReference>
<dbReference type="EMBL" id="BMNK01000005">
    <property type="protein sequence ID" value="GGP07434.1"/>
    <property type="molecule type" value="Genomic_DNA"/>
</dbReference>
<keyword evidence="2" id="KW-0813">Transport</keyword>
<evidence type="ECO:0000256" key="2">
    <source>
        <dbReference type="ARBA" id="ARBA00022448"/>
    </source>
</evidence>
<dbReference type="Proteomes" id="UP000660745">
    <property type="component" value="Unassembled WGS sequence"/>
</dbReference>
<dbReference type="Pfam" id="PF01547">
    <property type="entry name" value="SBP_bac_1"/>
    <property type="match status" value="1"/>
</dbReference>
<reference evidence="4" key="2">
    <citation type="submission" date="2020-09" db="EMBL/GenBank/DDBJ databases">
        <authorList>
            <person name="Sun Q."/>
            <person name="Zhou Y."/>
        </authorList>
    </citation>
    <scope>NUCLEOTIDE SEQUENCE</scope>
    <source>
        <strain evidence="4">CGMCC 4.7430</strain>
    </source>
</reference>
<sequence length="473" mass="49784">MTLPAQIRPAQIRPAKIRKAVPMTMTRRRALLLGAALSVSLVAAGCGSPGSPVPAGESAAPTSAGVSDADLSKALEAGGSITVWAWEPTLKQVAADFQAKYPKVKVNLVNAGTGNDQYTALQNAIKAGSGVPDVAQVEYYALPQFALAKSMTDLTPFGAGKLEGTFTPGPWNSVHAGQAIYGLPMDSGPMALFYNKEVFDKYDLKVPATWEEYIASAEKLHKADPKAYITNDVGDAGFATSMIWQAGGKPYTVDGTTVGVNFADPGTQKFTAAWQKLIDGKLLAPVGSWSDAWYKGLGDGTIATLVIGAWMPANLESGVKAGAGKWQVAPMPQWEAGGKATAENGGSSLAIPEAAAAKDLAYAFLKYANVDEGVRTRVDAGAFPATTAQLQDSAFLDKEFPYFGGQKANQVLAESAAQVVGGWTYLPFQVYANSVFNDTVGKAYTSATPLQDGLKAWQDVSVKYGQEQGFTIK</sequence>